<dbReference type="Pfam" id="PF01063">
    <property type="entry name" value="Aminotran_4"/>
    <property type="match status" value="1"/>
</dbReference>
<dbReference type="InterPro" id="IPR001544">
    <property type="entry name" value="Aminotrans_IV"/>
</dbReference>
<dbReference type="InterPro" id="IPR043131">
    <property type="entry name" value="BCAT-like_N"/>
</dbReference>
<comment type="catalytic activity">
    <reaction evidence="7">
        <text>L-isoleucine + 2-oxoglutarate = (S)-3-methyl-2-oxopentanoate + L-glutamate</text>
        <dbReference type="Rhea" id="RHEA:24801"/>
        <dbReference type="ChEBI" id="CHEBI:16810"/>
        <dbReference type="ChEBI" id="CHEBI:29985"/>
        <dbReference type="ChEBI" id="CHEBI:35146"/>
        <dbReference type="ChEBI" id="CHEBI:58045"/>
        <dbReference type="EC" id="2.6.1.42"/>
    </reaction>
</comment>
<dbReference type="Gene3D" id="3.30.470.10">
    <property type="match status" value="1"/>
</dbReference>
<comment type="similarity">
    <text evidence="4">Belongs to the class-IV pyridoxal-phosphate-dependent aminotransferase family.</text>
</comment>
<reference evidence="9" key="1">
    <citation type="submission" date="2022-10" db="EMBL/GenBank/DDBJ databases">
        <authorList>
            <person name="Koch H."/>
        </authorList>
    </citation>
    <scope>NUCLEOTIDE SEQUENCE</scope>
    <source>
        <strain evidence="9">DNF</strain>
    </source>
</reference>
<dbReference type="InterPro" id="IPR036038">
    <property type="entry name" value="Aminotransferase-like"/>
</dbReference>
<evidence type="ECO:0000256" key="8">
    <source>
        <dbReference type="ARBA" id="ARBA00049229"/>
    </source>
</evidence>
<dbReference type="GO" id="GO:0046394">
    <property type="term" value="P:carboxylic acid biosynthetic process"/>
    <property type="evidence" value="ECO:0007669"/>
    <property type="project" value="UniProtKB-ARBA"/>
</dbReference>
<evidence type="ECO:0000256" key="6">
    <source>
        <dbReference type="ARBA" id="ARBA00048212"/>
    </source>
</evidence>
<dbReference type="KEGG" id="nti:DNFV4_03001"/>
<comment type="pathway">
    <text evidence="2">Amino-acid biosynthesis; L-valine biosynthesis; L-valine from pyruvate: step 4/4.</text>
</comment>
<name>A0AA86N129_9BACT</name>
<evidence type="ECO:0000256" key="3">
    <source>
        <dbReference type="ARBA" id="ARBA00005072"/>
    </source>
</evidence>
<dbReference type="InterPro" id="IPR043132">
    <property type="entry name" value="BCAT-like_C"/>
</dbReference>
<dbReference type="PANTHER" id="PTHR42743">
    <property type="entry name" value="AMINO-ACID AMINOTRANSFERASE"/>
    <property type="match status" value="1"/>
</dbReference>
<sequence>MSERHVWKGGTVAQLQRPELAYMNGKLVRWEEAVLHVGCEAVTRGLNVFEGVKAYWQPDGSLSIAMPRQHYERLARSAKLLHLPCPVTYAEYVGAIDQLAGALAKSDRDLWARTTLFGVSGHWGEDTVADLIVTAYHQDKSPACPIHMGVSTWRRSADIALPPRIKTGSNYEVSRLARIEGRAQDCDDMILLNSAGRVAEATASCILMVRKDTVYTPPPTEGALESITVDVVEALAASLGIAFVRRPIDRTELLIADELAICGTLHEITLVKSIEASPIYGKTPVLGALQNRYLAAVRGEQPHPAVEMVALASVKSAAT</sequence>
<keyword evidence="10" id="KW-1185">Reference proteome</keyword>
<accession>A0AA86N129</accession>
<evidence type="ECO:0000256" key="5">
    <source>
        <dbReference type="ARBA" id="ARBA00013053"/>
    </source>
</evidence>
<dbReference type="RefSeq" id="WP_289269293.1">
    <property type="nucleotide sequence ID" value="NZ_OX365700.1"/>
</dbReference>
<organism evidence="9 10">
    <name type="scientific">Nitrospira tepida</name>
    <dbReference type="NCBI Taxonomy" id="2973512"/>
    <lineage>
        <taxon>Bacteria</taxon>
        <taxon>Pseudomonadati</taxon>
        <taxon>Nitrospirota</taxon>
        <taxon>Nitrospiria</taxon>
        <taxon>Nitrospirales</taxon>
        <taxon>Nitrospiraceae</taxon>
        <taxon>Nitrospira</taxon>
    </lineage>
</organism>
<proteinExistence type="inferred from homology"/>
<evidence type="ECO:0000256" key="7">
    <source>
        <dbReference type="ARBA" id="ARBA00048798"/>
    </source>
</evidence>
<dbReference type="InterPro" id="IPR050571">
    <property type="entry name" value="Class-IV_PLP-Dep_Aminotrnsfr"/>
</dbReference>
<keyword evidence="9" id="KW-0808">Transferase</keyword>
<dbReference type="GO" id="GO:0004084">
    <property type="term" value="F:branched-chain-amino-acid transaminase activity"/>
    <property type="evidence" value="ECO:0007669"/>
    <property type="project" value="UniProtKB-EC"/>
</dbReference>
<evidence type="ECO:0000256" key="1">
    <source>
        <dbReference type="ARBA" id="ARBA00004824"/>
    </source>
</evidence>
<comment type="catalytic activity">
    <reaction evidence="6">
        <text>L-valine + 2-oxoglutarate = 3-methyl-2-oxobutanoate + L-glutamate</text>
        <dbReference type="Rhea" id="RHEA:24813"/>
        <dbReference type="ChEBI" id="CHEBI:11851"/>
        <dbReference type="ChEBI" id="CHEBI:16810"/>
        <dbReference type="ChEBI" id="CHEBI:29985"/>
        <dbReference type="ChEBI" id="CHEBI:57762"/>
        <dbReference type="EC" id="2.6.1.42"/>
    </reaction>
</comment>
<comment type="catalytic activity">
    <reaction evidence="8">
        <text>L-leucine + 2-oxoglutarate = 4-methyl-2-oxopentanoate + L-glutamate</text>
        <dbReference type="Rhea" id="RHEA:18321"/>
        <dbReference type="ChEBI" id="CHEBI:16810"/>
        <dbReference type="ChEBI" id="CHEBI:17865"/>
        <dbReference type="ChEBI" id="CHEBI:29985"/>
        <dbReference type="ChEBI" id="CHEBI:57427"/>
        <dbReference type="EC" id="2.6.1.42"/>
    </reaction>
</comment>
<protein>
    <recommendedName>
        <fullName evidence="5">branched-chain-amino-acid transaminase</fullName>
        <ecNumber evidence="5">2.6.1.42</ecNumber>
    </recommendedName>
</protein>
<evidence type="ECO:0000256" key="4">
    <source>
        <dbReference type="ARBA" id="ARBA00009320"/>
    </source>
</evidence>
<dbReference type="PANTHER" id="PTHR42743:SF11">
    <property type="entry name" value="AMINODEOXYCHORISMATE LYASE"/>
    <property type="match status" value="1"/>
</dbReference>
<gene>
    <name evidence="9" type="ORF">DNFV4_03001</name>
</gene>
<keyword evidence="9" id="KW-0032">Aminotransferase</keyword>
<dbReference type="CDD" id="cd00449">
    <property type="entry name" value="PLPDE_IV"/>
    <property type="match status" value="1"/>
</dbReference>
<evidence type="ECO:0000313" key="10">
    <source>
        <dbReference type="Proteomes" id="UP001179121"/>
    </source>
</evidence>
<evidence type="ECO:0000313" key="9">
    <source>
        <dbReference type="EMBL" id="CAI4032571.1"/>
    </source>
</evidence>
<comment type="pathway">
    <text evidence="1">Amino-acid biosynthesis; L-isoleucine biosynthesis; L-isoleucine from 2-oxobutanoate: step 4/4.</text>
</comment>
<evidence type="ECO:0000256" key="2">
    <source>
        <dbReference type="ARBA" id="ARBA00004931"/>
    </source>
</evidence>
<dbReference type="Gene3D" id="3.20.10.10">
    <property type="entry name" value="D-amino Acid Aminotransferase, subunit A, domain 2"/>
    <property type="match status" value="1"/>
</dbReference>
<dbReference type="SUPFAM" id="SSF56752">
    <property type="entry name" value="D-aminoacid aminotransferase-like PLP-dependent enzymes"/>
    <property type="match status" value="1"/>
</dbReference>
<dbReference type="EC" id="2.6.1.42" evidence="5"/>
<dbReference type="AlphaFoldDB" id="A0AA86N129"/>
<dbReference type="EMBL" id="OX365700">
    <property type="protein sequence ID" value="CAI4032571.1"/>
    <property type="molecule type" value="Genomic_DNA"/>
</dbReference>
<comment type="pathway">
    <text evidence="3">Amino-acid biosynthesis; L-leucine biosynthesis; L-leucine from 3-methyl-2-oxobutanoate: step 4/4.</text>
</comment>
<dbReference type="Proteomes" id="UP001179121">
    <property type="component" value="Chromosome"/>
</dbReference>